<keyword evidence="8 9" id="KW-0472">Membrane</keyword>
<feature type="transmembrane region" description="Helical" evidence="9">
    <location>
        <begin position="6"/>
        <end position="36"/>
    </location>
</feature>
<dbReference type="eggNOG" id="COG0387">
    <property type="taxonomic scope" value="Bacteria"/>
</dbReference>
<feature type="transmembrane region" description="Helical" evidence="9">
    <location>
        <begin position="123"/>
        <end position="143"/>
    </location>
</feature>
<keyword evidence="7 9" id="KW-0406">Ion transport</keyword>
<feature type="domain" description="Sodium/calcium exchanger membrane region" evidence="10">
    <location>
        <begin position="24"/>
        <end position="183"/>
    </location>
</feature>
<dbReference type="GO" id="GO:0016020">
    <property type="term" value="C:membrane"/>
    <property type="evidence" value="ECO:0007669"/>
    <property type="project" value="InterPro"/>
</dbReference>
<dbReference type="InterPro" id="IPR004713">
    <property type="entry name" value="CaH_exchang"/>
</dbReference>
<dbReference type="STRING" id="661478.OP10G_0230"/>
<name>A0A068NJ37_FIMGI</name>
<proteinExistence type="inferred from homology"/>
<dbReference type="OrthoDB" id="9776105at2"/>
<dbReference type="GO" id="GO:0012505">
    <property type="term" value="C:endomembrane system"/>
    <property type="evidence" value="ECO:0007669"/>
    <property type="project" value="UniProtKB-SubCell"/>
</dbReference>
<dbReference type="PANTHER" id="PTHR31503:SF22">
    <property type="entry name" value="VACUOLAR CALCIUM ION TRANSPORTER"/>
    <property type="match status" value="1"/>
</dbReference>
<dbReference type="InterPro" id="IPR004798">
    <property type="entry name" value="CAX-like"/>
</dbReference>
<dbReference type="Pfam" id="PF01699">
    <property type="entry name" value="Na_Ca_ex"/>
    <property type="match status" value="2"/>
</dbReference>
<feature type="transmembrane region" description="Helical" evidence="9">
    <location>
        <begin position="163"/>
        <end position="184"/>
    </location>
</feature>
<dbReference type="NCBIfam" id="TIGR00378">
    <property type="entry name" value="cax"/>
    <property type="match status" value="1"/>
</dbReference>
<evidence type="ECO:0000256" key="7">
    <source>
        <dbReference type="ARBA" id="ARBA00023065"/>
    </source>
</evidence>
<dbReference type="GO" id="GO:0015369">
    <property type="term" value="F:calcium:proton antiporter activity"/>
    <property type="evidence" value="ECO:0007669"/>
    <property type="project" value="UniProtKB-UniRule"/>
</dbReference>
<evidence type="ECO:0000259" key="10">
    <source>
        <dbReference type="Pfam" id="PF01699"/>
    </source>
</evidence>
<comment type="subcellular location">
    <subcellularLocation>
        <location evidence="1">Endomembrane system</location>
        <topology evidence="1">Multi-pass membrane protein</topology>
    </subcellularLocation>
</comment>
<feature type="transmembrane region" description="Helical" evidence="9">
    <location>
        <begin position="57"/>
        <end position="78"/>
    </location>
</feature>
<keyword evidence="12" id="KW-1185">Reference proteome</keyword>
<sequence length="358" mass="38564">MFVNLLLLFIPISVVLAYVVHAPAVWIFATGVLAIVPIAEWIRKATEHVAHRAGSTIGGLLNVTFGNVSELVIALFVLAEGNQFVVKGQITGSIIGNGLLGLGLGLLAGGIGRERQKFKQDRAGMMSSLLLLSVIGLILPAVFDYTERSSFGNRYPRHVDELLSLGVAIVLLLVYIANLVYTFVTHKSVFASPPETEDCEKHAWPLSKAIGVLIVGTAFIALEAELVSHALEETARQLHLSTFFLGVTVLAIVGNASEYISAVYFARKDRIGLVLSITVGSSIQMALLIAPLLVIASFIMRKPMTLVFATPLELVAITAVAFIVNSIAQDGETNWFEGVLLLAVYCILAIAFYFVVPM</sequence>
<reference evidence="11 12" key="1">
    <citation type="journal article" date="2014" name="PLoS ONE">
        <title>The first complete genome sequence of the class fimbriimonadia in the phylum armatimonadetes.</title>
        <authorList>
            <person name="Hu Z.Y."/>
            <person name="Wang Y.Z."/>
            <person name="Im W.T."/>
            <person name="Wang S.Y."/>
            <person name="Zhao G.P."/>
            <person name="Zheng H.J."/>
            <person name="Quan Z.X."/>
        </authorList>
    </citation>
    <scope>NUCLEOTIDE SEQUENCE [LARGE SCALE GENOMIC DNA]</scope>
    <source>
        <strain evidence="11">Gsoil 348</strain>
    </source>
</reference>
<evidence type="ECO:0000256" key="9">
    <source>
        <dbReference type="RuleBase" id="RU365028"/>
    </source>
</evidence>
<evidence type="ECO:0000256" key="4">
    <source>
        <dbReference type="ARBA" id="ARBA00022692"/>
    </source>
</evidence>
<feature type="transmembrane region" description="Helical" evidence="9">
    <location>
        <begin position="242"/>
        <end position="266"/>
    </location>
</feature>
<dbReference type="InterPro" id="IPR044880">
    <property type="entry name" value="NCX_ion-bd_dom_sf"/>
</dbReference>
<keyword evidence="5 9" id="KW-0106">Calcium</keyword>
<dbReference type="InterPro" id="IPR004837">
    <property type="entry name" value="NaCa_Exmemb"/>
</dbReference>
<evidence type="ECO:0000256" key="2">
    <source>
        <dbReference type="ARBA" id="ARBA00022448"/>
    </source>
</evidence>
<evidence type="ECO:0000256" key="8">
    <source>
        <dbReference type="ARBA" id="ARBA00023136"/>
    </source>
</evidence>
<dbReference type="GO" id="GO:0006874">
    <property type="term" value="P:intracellular calcium ion homeostasis"/>
    <property type="evidence" value="ECO:0007669"/>
    <property type="project" value="TreeGrafter"/>
</dbReference>
<keyword evidence="4 9" id="KW-0812">Transmembrane</keyword>
<dbReference type="RefSeq" id="WP_025227733.1">
    <property type="nucleotide sequence ID" value="NZ_CP007139.1"/>
</dbReference>
<dbReference type="EMBL" id="CP007139">
    <property type="protein sequence ID" value="AIE83598.1"/>
    <property type="molecule type" value="Genomic_DNA"/>
</dbReference>
<evidence type="ECO:0000256" key="3">
    <source>
        <dbReference type="ARBA" id="ARBA00022568"/>
    </source>
</evidence>
<feature type="transmembrane region" description="Helical" evidence="9">
    <location>
        <begin position="335"/>
        <end position="356"/>
    </location>
</feature>
<protein>
    <recommendedName>
        <fullName evidence="9">Ca(2+)/H(+) antiporter</fullName>
    </recommendedName>
</protein>
<evidence type="ECO:0000313" key="11">
    <source>
        <dbReference type="EMBL" id="AIE83598.1"/>
    </source>
</evidence>
<gene>
    <name evidence="11" type="ORF">OP10G_0230</name>
</gene>
<accession>A0A068NJ37</accession>
<dbReference type="AlphaFoldDB" id="A0A068NJ37"/>
<keyword evidence="2 9" id="KW-0813">Transport</keyword>
<evidence type="ECO:0000256" key="1">
    <source>
        <dbReference type="ARBA" id="ARBA00004127"/>
    </source>
</evidence>
<dbReference type="Proteomes" id="UP000027982">
    <property type="component" value="Chromosome"/>
</dbReference>
<comment type="similarity">
    <text evidence="9">Belongs to the Ca(2+):cation antiporter (CaCA) (TC 2.A.19) family.</text>
</comment>
<evidence type="ECO:0000256" key="6">
    <source>
        <dbReference type="ARBA" id="ARBA00022989"/>
    </source>
</evidence>
<feature type="transmembrane region" description="Helical" evidence="9">
    <location>
        <begin position="205"/>
        <end position="222"/>
    </location>
</feature>
<keyword evidence="3 9" id="KW-0109">Calcium transport</keyword>
<feature type="transmembrane region" description="Helical" evidence="9">
    <location>
        <begin position="90"/>
        <end position="111"/>
    </location>
</feature>
<dbReference type="Gene3D" id="1.20.1420.30">
    <property type="entry name" value="NCX, central ion-binding region"/>
    <property type="match status" value="1"/>
</dbReference>
<feature type="domain" description="Sodium/calcium exchanger membrane region" evidence="10">
    <location>
        <begin position="209"/>
        <end position="353"/>
    </location>
</feature>
<dbReference type="HOGENOM" id="CLU_008721_2_2_0"/>
<evidence type="ECO:0000313" key="12">
    <source>
        <dbReference type="Proteomes" id="UP000027982"/>
    </source>
</evidence>
<comment type="caution">
    <text evidence="9">Lacks conserved residue(s) required for the propagation of feature annotation.</text>
</comment>
<organism evidence="11 12">
    <name type="scientific">Fimbriimonas ginsengisoli Gsoil 348</name>
    <dbReference type="NCBI Taxonomy" id="661478"/>
    <lineage>
        <taxon>Bacteria</taxon>
        <taxon>Bacillati</taxon>
        <taxon>Armatimonadota</taxon>
        <taxon>Fimbriimonadia</taxon>
        <taxon>Fimbriimonadales</taxon>
        <taxon>Fimbriimonadaceae</taxon>
        <taxon>Fimbriimonas</taxon>
    </lineage>
</organism>
<comment type="function">
    <text evidence="9">Ca(+)/H(+) antiporter that extrudes calcium in exchange for external protons.</text>
</comment>
<feature type="transmembrane region" description="Helical" evidence="9">
    <location>
        <begin position="306"/>
        <end position="328"/>
    </location>
</feature>
<evidence type="ECO:0000256" key="5">
    <source>
        <dbReference type="ARBA" id="ARBA00022837"/>
    </source>
</evidence>
<keyword evidence="6 9" id="KW-1133">Transmembrane helix</keyword>
<dbReference type="KEGG" id="fgi:OP10G_0230"/>
<feature type="transmembrane region" description="Helical" evidence="9">
    <location>
        <begin position="273"/>
        <end position="300"/>
    </location>
</feature>
<dbReference type="PANTHER" id="PTHR31503">
    <property type="entry name" value="VACUOLAR CALCIUM ION TRANSPORTER"/>
    <property type="match status" value="1"/>
</dbReference>
<keyword evidence="9" id="KW-0050">Antiport</keyword>